<dbReference type="InterPro" id="IPR026893">
    <property type="entry name" value="Tyr/Ser_Pase_IphP-type"/>
</dbReference>
<dbReference type="STRING" id="1045775.SAMN05216378_3575"/>
<evidence type="ECO:0000256" key="1">
    <source>
        <dbReference type="ARBA" id="ARBA00009580"/>
    </source>
</evidence>
<organism evidence="2 3">
    <name type="scientific">Paenibacillus catalpae</name>
    <dbReference type="NCBI Taxonomy" id="1045775"/>
    <lineage>
        <taxon>Bacteria</taxon>
        <taxon>Bacillati</taxon>
        <taxon>Bacillota</taxon>
        <taxon>Bacilli</taxon>
        <taxon>Bacillales</taxon>
        <taxon>Paenibacillaceae</taxon>
        <taxon>Paenibacillus</taxon>
    </lineage>
</organism>
<reference evidence="3" key="1">
    <citation type="submission" date="2016-10" db="EMBL/GenBank/DDBJ databases">
        <authorList>
            <person name="Varghese N."/>
            <person name="Submissions S."/>
        </authorList>
    </citation>
    <scope>NUCLEOTIDE SEQUENCE [LARGE SCALE GENOMIC DNA]</scope>
    <source>
        <strain evidence="3">CGMCC 1.10784</strain>
    </source>
</reference>
<protein>
    <submittedName>
        <fullName evidence="2">Protein-tyrosine phosphatase</fullName>
    </submittedName>
</protein>
<keyword evidence="3" id="KW-1185">Reference proteome</keyword>
<evidence type="ECO:0000313" key="2">
    <source>
        <dbReference type="EMBL" id="SFE57008.1"/>
    </source>
</evidence>
<sequence>MTTNIQESRMQRVVTLEGAYNMRDLGGYGTKDGQVTKWGRFYRADGLHKLTDADQQHILGRNVRQVIDLRHTQELKKDPNVFAGSGKVTYHHVSLINPATPDVMQVQSLGELYIDMLDKSQNQLREVFEHLAQQSEEASLYHCTAGKDRTGVISALLLDNAGVPHDTIINDYSLTAECLAPMVDDMRRKHLGSADAAAIEMFERFMGSAPDNMVMMLEHLYSKYGSGEQYLFTIGLTDEQVAVLKRKLLG</sequence>
<name>A0A1I2BMI6_9BACL</name>
<dbReference type="GO" id="GO:0004721">
    <property type="term" value="F:phosphoprotein phosphatase activity"/>
    <property type="evidence" value="ECO:0007669"/>
    <property type="project" value="InterPro"/>
</dbReference>
<dbReference type="SUPFAM" id="SSF52799">
    <property type="entry name" value="(Phosphotyrosine protein) phosphatases II"/>
    <property type="match status" value="1"/>
</dbReference>
<comment type="similarity">
    <text evidence="1">Belongs to the protein-tyrosine phosphatase family.</text>
</comment>
<dbReference type="AlphaFoldDB" id="A0A1I2BMI6"/>
<dbReference type="Pfam" id="PF13350">
    <property type="entry name" value="Y_phosphatase3"/>
    <property type="match status" value="1"/>
</dbReference>
<dbReference type="RefSeq" id="WP_091187511.1">
    <property type="nucleotide sequence ID" value="NZ_FOMT01000003.1"/>
</dbReference>
<dbReference type="PANTHER" id="PTHR31126">
    <property type="entry name" value="TYROSINE-PROTEIN PHOSPHATASE"/>
    <property type="match status" value="1"/>
</dbReference>
<dbReference type="EMBL" id="FOMT01000003">
    <property type="protein sequence ID" value="SFE57008.1"/>
    <property type="molecule type" value="Genomic_DNA"/>
</dbReference>
<proteinExistence type="inferred from homology"/>
<dbReference type="Gene3D" id="3.90.190.10">
    <property type="entry name" value="Protein tyrosine phosphatase superfamily"/>
    <property type="match status" value="1"/>
</dbReference>
<evidence type="ECO:0000313" key="3">
    <source>
        <dbReference type="Proteomes" id="UP000198855"/>
    </source>
</evidence>
<dbReference type="OrthoDB" id="1188001at2"/>
<dbReference type="PANTHER" id="PTHR31126:SF1">
    <property type="entry name" value="TYROSINE SPECIFIC PROTEIN PHOSPHATASES DOMAIN-CONTAINING PROTEIN"/>
    <property type="match status" value="1"/>
</dbReference>
<dbReference type="Proteomes" id="UP000198855">
    <property type="component" value="Unassembled WGS sequence"/>
</dbReference>
<gene>
    <name evidence="2" type="ORF">SAMN05216378_3575</name>
</gene>
<dbReference type="InterPro" id="IPR029021">
    <property type="entry name" value="Prot-tyrosine_phosphatase-like"/>
</dbReference>
<accession>A0A1I2BMI6</accession>